<name>A0A3M7RDU9_BRAPC</name>
<dbReference type="Proteomes" id="UP000276133">
    <property type="component" value="Unassembled WGS sequence"/>
</dbReference>
<protein>
    <submittedName>
        <fullName evidence="1">Uncharacterized protein</fullName>
    </submittedName>
</protein>
<comment type="caution">
    <text evidence="1">The sequence shown here is derived from an EMBL/GenBank/DDBJ whole genome shotgun (WGS) entry which is preliminary data.</text>
</comment>
<proteinExistence type="predicted"/>
<dbReference type="AlphaFoldDB" id="A0A3M7RDU9"/>
<organism evidence="1 2">
    <name type="scientific">Brachionus plicatilis</name>
    <name type="common">Marine rotifer</name>
    <name type="synonym">Brachionus muelleri</name>
    <dbReference type="NCBI Taxonomy" id="10195"/>
    <lineage>
        <taxon>Eukaryota</taxon>
        <taxon>Metazoa</taxon>
        <taxon>Spiralia</taxon>
        <taxon>Gnathifera</taxon>
        <taxon>Rotifera</taxon>
        <taxon>Eurotatoria</taxon>
        <taxon>Monogononta</taxon>
        <taxon>Pseudotrocha</taxon>
        <taxon>Ploima</taxon>
        <taxon>Brachionidae</taxon>
        <taxon>Brachionus</taxon>
    </lineage>
</organism>
<evidence type="ECO:0000313" key="2">
    <source>
        <dbReference type="Proteomes" id="UP000276133"/>
    </source>
</evidence>
<accession>A0A3M7RDU9</accession>
<keyword evidence="2" id="KW-1185">Reference proteome</keyword>
<dbReference type="EMBL" id="REGN01003636">
    <property type="protein sequence ID" value="RNA21594.1"/>
    <property type="molecule type" value="Genomic_DNA"/>
</dbReference>
<reference evidence="1 2" key="1">
    <citation type="journal article" date="2018" name="Sci. Rep.">
        <title>Genomic signatures of local adaptation to the degree of environmental predictability in rotifers.</title>
        <authorList>
            <person name="Franch-Gras L."/>
            <person name="Hahn C."/>
            <person name="Garcia-Roger E.M."/>
            <person name="Carmona M.J."/>
            <person name="Serra M."/>
            <person name="Gomez A."/>
        </authorList>
    </citation>
    <scope>NUCLEOTIDE SEQUENCE [LARGE SCALE GENOMIC DNA]</scope>
    <source>
        <strain evidence="1">HYR1</strain>
    </source>
</reference>
<gene>
    <name evidence="1" type="ORF">BpHYR1_049383</name>
</gene>
<evidence type="ECO:0000313" key="1">
    <source>
        <dbReference type="EMBL" id="RNA21594.1"/>
    </source>
</evidence>
<sequence>MVLLTYLYLASKIKFLKRNSYNKFEIIKLIKNRFYHELRKCFFNYRIPLFSDACFNTMSRIFGAWSNIDLTICGVRVMIFDDRNLKKVWFGKIGTLGTAPLLAQYGPADVTIICFNFLFSLSTYRMKIFKIYYPLKISYYK</sequence>